<evidence type="ECO:0000313" key="1">
    <source>
        <dbReference type="EMBL" id="SDU63076.1"/>
    </source>
</evidence>
<dbReference type="STRING" id="158898.SAMN04488548_1342796"/>
<sequence length="75" mass="7886">MVASGVARQVMLNKVATTSKFRVAPTPLSTAIWWDLSIVRNSRQVMLVESGGGGTSEIGGSVEVVRGTVVDVGLR</sequence>
<gene>
    <name evidence="1" type="ORF">SAMN04488548_1342796</name>
</gene>
<accession>A0A1H2K401</accession>
<proteinExistence type="predicted"/>
<protein>
    <submittedName>
        <fullName evidence="1">Uncharacterized protein</fullName>
    </submittedName>
</protein>
<reference evidence="1 2" key="1">
    <citation type="submission" date="2016-10" db="EMBL/GenBank/DDBJ databases">
        <authorList>
            <person name="de Groot N.N."/>
        </authorList>
    </citation>
    <scope>NUCLEOTIDE SEQUENCE [LARGE SCALE GENOMIC DNA]</scope>
    <source>
        <strain evidence="1 2">DSM 44215</strain>
    </source>
</reference>
<evidence type="ECO:0000313" key="2">
    <source>
        <dbReference type="Proteomes" id="UP000183180"/>
    </source>
</evidence>
<organism evidence="1 2">
    <name type="scientific">Gordonia westfalica</name>
    <dbReference type="NCBI Taxonomy" id="158898"/>
    <lineage>
        <taxon>Bacteria</taxon>
        <taxon>Bacillati</taxon>
        <taxon>Actinomycetota</taxon>
        <taxon>Actinomycetes</taxon>
        <taxon>Mycobacteriales</taxon>
        <taxon>Gordoniaceae</taxon>
        <taxon>Gordonia</taxon>
    </lineage>
</organism>
<dbReference type="EMBL" id="FNLM01000034">
    <property type="protein sequence ID" value="SDU63076.1"/>
    <property type="molecule type" value="Genomic_DNA"/>
</dbReference>
<dbReference type="Proteomes" id="UP000183180">
    <property type="component" value="Unassembled WGS sequence"/>
</dbReference>
<dbReference type="AlphaFoldDB" id="A0A1H2K401"/>
<name>A0A1H2K401_9ACTN</name>